<evidence type="ECO:0000259" key="3">
    <source>
        <dbReference type="Pfam" id="PF07686"/>
    </source>
</evidence>
<dbReference type="InterPro" id="IPR013106">
    <property type="entry name" value="Ig_V-set"/>
</dbReference>
<dbReference type="GO" id="GO:0005886">
    <property type="term" value="C:plasma membrane"/>
    <property type="evidence" value="ECO:0007669"/>
    <property type="project" value="TreeGrafter"/>
</dbReference>
<dbReference type="Pfam" id="PF07686">
    <property type="entry name" value="V-set"/>
    <property type="match status" value="1"/>
</dbReference>
<reference evidence="4" key="2">
    <citation type="submission" date="2025-09" db="UniProtKB">
        <authorList>
            <consortium name="Ensembl"/>
        </authorList>
    </citation>
    <scope>IDENTIFICATION</scope>
</reference>
<dbReference type="GO" id="GO:0007166">
    <property type="term" value="P:cell surface receptor signaling pathway"/>
    <property type="evidence" value="ECO:0007669"/>
    <property type="project" value="TreeGrafter"/>
</dbReference>
<accession>A0A8C4WRI2</accession>
<proteinExistence type="predicted"/>
<dbReference type="InterPro" id="IPR036179">
    <property type="entry name" value="Ig-like_dom_sf"/>
</dbReference>
<evidence type="ECO:0000256" key="1">
    <source>
        <dbReference type="ARBA" id="ARBA00022729"/>
    </source>
</evidence>
<dbReference type="SUPFAM" id="SSF48726">
    <property type="entry name" value="Immunoglobulin"/>
    <property type="match status" value="1"/>
</dbReference>
<keyword evidence="5" id="KW-1185">Reference proteome</keyword>
<keyword evidence="2" id="KW-0391">Immunity</keyword>
<dbReference type="Ensembl" id="ENSGEVT00005019932.1">
    <property type="protein sequence ID" value="ENSGEVP00005018976.1"/>
    <property type="gene ID" value="ENSGEVG00005013449.1"/>
</dbReference>
<dbReference type="PANTHER" id="PTHR23268:SF14">
    <property type="entry name" value="T CELL RECEPTOR BETA VARIABLE 12-3-RELATED"/>
    <property type="match status" value="1"/>
</dbReference>
<evidence type="ECO:0000256" key="2">
    <source>
        <dbReference type="ARBA" id="ARBA00022859"/>
    </source>
</evidence>
<evidence type="ECO:0000313" key="4">
    <source>
        <dbReference type="Ensembl" id="ENSGEVP00005018976.1"/>
    </source>
</evidence>
<dbReference type="Gene3D" id="2.60.40.10">
    <property type="entry name" value="Immunoglobulins"/>
    <property type="match status" value="1"/>
</dbReference>
<dbReference type="InterPro" id="IPR050413">
    <property type="entry name" value="TCR_beta_variable"/>
</dbReference>
<organism evidence="4 5">
    <name type="scientific">Gopherus evgoodei</name>
    <name type="common">Goodes thornscrub tortoise</name>
    <dbReference type="NCBI Taxonomy" id="1825980"/>
    <lineage>
        <taxon>Eukaryota</taxon>
        <taxon>Metazoa</taxon>
        <taxon>Chordata</taxon>
        <taxon>Craniata</taxon>
        <taxon>Vertebrata</taxon>
        <taxon>Euteleostomi</taxon>
        <taxon>Archelosauria</taxon>
        <taxon>Testudinata</taxon>
        <taxon>Testudines</taxon>
        <taxon>Cryptodira</taxon>
        <taxon>Durocryptodira</taxon>
        <taxon>Testudinoidea</taxon>
        <taxon>Testudinidae</taxon>
        <taxon>Gopherus</taxon>
    </lineage>
</organism>
<dbReference type="GO" id="GO:0002376">
    <property type="term" value="P:immune system process"/>
    <property type="evidence" value="ECO:0007669"/>
    <property type="project" value="UniProtKB-KW"/>
</dbReference>
<dbReference type="PANTHER" id="PTHR23268">
    <property type="entry name" value="T-CELL RECEPTOR BETA CHAIN"/>
    <property type="match status" value="1"/>
</dbReference>
<protein>
    <recommendedName>
        <fullName evidence="3">Immunoglobulin V-set domain-containing protein</fullName>
    </recommendedName>
</protein>
<dbReference type="InterPro" id="IPR013783">
    <property type="entry name" value="Ig-like_fold"/>
</dbReference>
<name>A0A8C4WRI2_9SAUR</name>
<dbReference type="OrthoDB" id="9803478at2759"/>
<dbReference type="AlphaFoldDB" id="A0A8C4WRI2"/>
<keyword evidence="1" id="KW-0732">Signal</keyword>
<feature type="domain" description="Immunoglobulin V-set" evidence="3">
    <location>
        <begin position="41"/>
        <end position="76"/>
    </location>
</feature>
<dbReference type="Proteomes" id="UP000694390">
    <property type="component" value="Unassembled WGS sequence"/>
</dbReference>
<evidence type="ECO:0000313" key="5">
    <source>
        <dbReference type="Proteomes" id="UP000694390"/>
    </source>
</evidence>
<reference evidence="4" key="1">
    <citation type="submission" date="2025-08" db="UniProtKB">
        <authorList>
            <consortium name="Ensembl"/>
        </authorList>
    </citation>
    <scope>IDENTIFICATION</scope>
</reference>
<sequence length="145" mass="15575">MLGTDTLIADCFSVLCFPLCSIGQADAKITQTPSLVLERGHPITDRFQADQPQNDLFRLKIYSVQPEDSAVYFCTSSLDTVLQSSPPPTTTTSSVPCFSVASAQEAAGWLPPLEATRLILWDAGREAVGEGWGHSSRVGITISCP</sequence>